<dbReference type="AlphaFoldDB" id="A0A8K0G6R6"/>
<sequence>DPGYIVGSSKDYSSSAETAQESNSVLEVQEYQKEEIAKSGKKCVNVNGKVVAARKVADIDCSKCKLKCHTKFTQEERQAINSNYWSLGSYTRQRDFICQTVDYVPVKKKKAVTANKKERNGTHIYIYHYNNADNRSKEKVCKQFFLRTFDISERTVFMAKKKQVGELSPFVSDGKRGRHPPHHKLSEIDRQGIKTPLRERRRKISAKASRTHKAFTFDLQAVLYSPCSNVSFFYYTHRFCTYDLTVNDQAENQGICFVWNETDGKRGSDDIGTAIFKLLHSLPQTVKNVTFTSDSCGGQNRNRFMAALLLYENKNFKEINLQPSRRSKNLDNSITIKKTFTEPLQIDEKTFSSLITLCNRRDIPTVYHDFYKSLKTNRNSSGEFVNDCVLKSDEEEEILES</sequence>
<gene>
    <name evidence="2" type="ORF">ILUMI_15551</name>
</gene>
<accession>A0A8K0G6R6</accession>
<protein>
    <submittedName>
        <fullName evidence="2">Uncharacterized protein</fullName>
    </submittedName>
</protein>
<dbReference type="EMBL" id="VTPC01049294">
    <property type="protein sequence ID" value="KAF2890622.1"/>
    <property type="molecule type" value="Genomic_DNA"/>
</dbReference>
<reference evidence="2" key="1">
    <citation type="submission" date="2019-08" db="EMBL/GenBank/DDBJ databases">
        <title>The genome of the North American firefly Photinus pyralis.</title>
        <authorList>
            <consortium name="Photinus pyralis genome working group"/>
            <person name="Fallon T.R."/>
            <person name="Sander Lower S.E."/>
            <person name="Weng J.-K."/>
        </authorList>
    </citation>
    <scope>NUCLEOTIDE SEQUENCE</scope>
    <source>
        <strain evidence="2">TRF0915ILg1</strain>
        <tissue evidence="2">Whole body</tissue>
    </source>
</reference>
<dbReference type="PANTHER" id="PTHR10773">
    <property type="entry name" value="DNA-DIRECTED RNA POLYMERASES I, II, AND III SUBUNIT RPABC2"/>
    <property type="match status" value="1"/>
</dbReference>
<proteinExistence type="predicted"/>
<feature type="compositionally biased region" description="Polar residues" evidence="1">
    <location>
        <begin position="10"/>
        <end position="21"/>
    </location>
</feature>
<comment type="caution">
    <text evidence="2">The sequence shown here is derived from an EMBL/GenBank/DDBJ whole genome shotgun (WGS) entry which is preliminary data.</text>
</comment>
<evidence type="ECO:0000256" key="1">
    <source>
        <dbReference type="SAM" id="MobiDB-lite"/>
    </source>
</evidence>
<feature type="region of interest" description="Disordered" evidence="1">
    <location>
        <begin position="1"/>
        <end position="21"/>
    </location>
</feature>
<organism evidence="2 3">
    <name type="scientific">Ignelater luminosus</name>
    <name type="common">Cucubano</name>
    <name type="synonym">Pyrophorus luminosus</name>
    <dbReference type="NCBI Taxonomy" id="2038154"/>
    <lineage>
        <taxon>Eukaryota</taxon>
        <taxon>Metazoa</taxon>
        <taxon>Ecdysozoa</taxon>
        <taxon>Arthropoda</taxon>
        <taxon>Hexapoda</taxon>
        <taxon>Insecta</taxon>
        <taxon>Pterygota</taxon>
        <taxon>Neoptera</taxon>
        <taxon>Endopterygota</taxon>
        <taxon>Coleoptera</taxon>
        <taxon>Polyphaga</taxon>
        <taxon>Elateriformia</taxon>
        <taxon>Elateroidea</taxon>
        <taxon>Elateridae</taxon>
        <taxon>Agrypninae</taxon>
        <taxon>Pyrophorini</taxon>
        <taxon>Ignelater</taxon>
    </lineage>
</organism>
<dbReference type="Proteomes" id="UP000801492">
    <property type="component" value="Unassembled WGS sequence"/>
</dbReference>
<evidence type="ECO:0000313" key="2">
    <source>
        <dbReference type="EMBL" id="KAF2890622.1"/>
    </source>
</evidence>
<name>A0A8K0G6R6_IGNLU</name>
<dbReference type="PANTHER" id="PTHR10773:SF19">
    <property type="match status" value="1"/>
</dbReference>
<feature type="non-terminal residue" evidence="2">
    <location>
        <position position="1"/>
    </location>
</feature>
<keyword evidence="3" id="KW-1185">Reference proteome</keyword>
<dbReference type="OrthoDB" id="6776127at2759"/>
<evidence type="ECO:0000313" key="3">
    <source>
        <dbReference type="Proteomes" id="UP000801492"/>
    </source>
</evidence>